<organism evidence="1 2">
    <name type="scientific">Bhargavaea changchunensis</name>
    <dbReference type="NCBI Taxonomy" id="2134037"/>
    <lineage>
        <taxon>Bacteria</taxon>
        <taxon>Bacillati</taxon>
        <taxon>Bacillota</taxon>
        <taxon>Bacilli</taxon>
        <taxon>Bacillales</taxon>
        <taxon>Caryophanaceae</taxon>
        <taxon>Bhargavaea</taxon>
    </lineage>
</organism>
<proteinExistence type="predicted"/>
<protein>
    <submittedName>
        <fullName evidence="1">Uncharacterized protein</fullName>
    </submittedName>
</protein>
<evidence type="ECO:0000313" key="1">
    <source>
        <dbReference type="EMBL" id="MFC7364551.1"/>
    </source>
</evidence>
<sequence length="80" mass="9222">MNDEVHKKLEENETTYLGESRERIRRKLELLLEGIPEGIEKAESGDAEYAAVYLSAIEKIIVAILEEEAIAFERFVIRQD</sequence>
<dbReference type="RefSeq" id="WP_157297382.1">
    <property type="nucleotide sequence ID" value="NZ_JBHTCT010000011.1"/>
</dbReference>
<gene>
    <name evidence="1" type="ORF">ACFQQH_05345</name>
</gene>
<reference evidence="2" key="1">
    <citation type="journal article" date="2019" name="Int. J. Syst. Evol. Microbiol.">
        <title>The Global Catalogue of Microorganisms (GCM) 10K type strain sequencing project: providing services to taxonomists for standard genome sequencing and annotation.</title>
        <authorList>
            <consortium name="The Broad Institute Genomics Platform"/>
            <consortium name="The Broad Institute Genome Sequencing Center for Infectious Disease"/>
            <person name="Wu L."/>
            <person name="Ma J."/>
        </authorList>
    </citation>
    <scope>NUCLEOTIDE SEQUENCE [LARGE SCALE GENOMIC DNA]</scope>
    <source>
        <strain evidence="2">JCM 4738</strain>
    </source>
</reference>
<dbReference type="EMBL" id="JBHTCT010000011">
    <property type="protein sequence ID" value="MFC7364551.1"/>
    <property type="molecule type" value="Genomic_DNA"/>
</dbReference>
<evidence type="ECO:0000313" key="2">
    <source>
        <dbReference type="Proteomes" id="UP001596483"/>
    </source>
</evidence>
<dbReference type="Proteomes" id="UP001596483">
    <property type="component" value="Unassembled WGS sequence"/>
</dbReference>
<comment type="caution">
    <text evidence="1">The sequence shown here is derived from an EMBL/GenBank/DDBJ whole genome shotgun (WGS) entry which is preliminary data.</text>
</comment>
<accession>A0ABW2NIK6</accession>
<name>A0ABW2NIK6_9BACL</name>
<keyword evidence="2" id="KW-1185">Reference proteome</keyword>